<reference evidence="1 2" key="1">
    <citation type="journal article" date="2018" name="Syst. Appl. Microbiol.">
        <title>Flavobacterium circumlabens sp. nov. and Flavobacterium cupreum sp. nov., two psychrotrophic species isolated from Antarctic environmental samples.</title>
        <authorList>
            <person name="Kralova S."/>
            <person name="Busse H.J."/>
            <person name="Svec P."/>
            <person name="Maslanova I."/>
            <person name="Stankova E."/>
            <person name="Bartak M."/>
            <person name="Sedlacek I."/>
        </authorList>
    </citation>
    <scope>NUCLEOTIDE SEQUENCE [LARGE SCALE GENOMIC DNA]</scope>
    <source>
        <strain evidence="1 2">CCM 8828</strain>
    </source>
</reference>
<dbReference type="Proteomes" id="UP000298340">
    <property type="component" value="Unassembled WGS sequence"/>
</dbReference>
<accession>A0A4Y7U3N6</accession>
<dbReference type="AlphaFoldDB" id="A0A4Y7U3N6"/>
<keyword evidence="1" id="KW-0378">Hydrolase</keyword>
<dbReference type="SUPFAM" id="SSF49452">
    <property type="entry name" value="Starch-binding domain-like"/>
    <property type="match status" value="1"/>
</dbReference>
<dbReference type="Pfam" id="PF13715">
    <property type="entry name" value="CarbopepD_reg_2"/>
    <property type="match status" value="1"/>
</dbReference>
<protein>
    <submittedName>
        <fullName evidence="1">Carboxypeptidase-like regulatory domain-containing protein</fullName>
    </submittedName>
</protein>
<organism evidence="1 2">
    <name type="scientific">Flavobacterium circumlabens</name>
    <dbReference type="NCBI Taxonomy" id="2133765"/>
    <lineage>
        <taxon>Bacteria</taxon>
        <taxon>Pseudomonadati</taxon>
        <taxon>Bacteroidota</taxon>
        <taxon>Flavobacteriia</taxon>
        <taxon>Flavobacteriales</taxon>
        <taxon>Flavobacteriaceae</taxon>
        <taxon>Flavobacterium</taxon>
    </lineage>
</organism>
<comment type="caution">
    <text evidence="1">The sequence shown here is derived from an EMBL/GenBank/DDBJ whole genome shotgun (WGS) entry which is preliminary data.</text>
</comment>
<gene>
    <name evidence="1" type="ORF">D0809_29385</name>
</gene>
<proteinExistence type="predicted"/>
<dbReference type="GO" id="GO:0030246">
    <property type="term" value="F:carbohydrate binding"/>
    <property type="evidence" value="ECO:0007669"/>
    <property type="project" value="InterPro"/>
</dbReference>
<dbReference type="GO" id="GO:0004180">
    <property type="term" value="F:carboxypeptidase activity"/>
    <property type="evidence" value="ECO:0007669"/>
    <property type="project" value="UniProtKB-KW"/>
</dbReference>
<dbReference type="Gene3D" id="2.60.40.1120">
    <property type="entry name" value="Carboxypeptidase-like, regulatory domain"/>
    <property type="match status" value="1"/>
</dbReference>
<name>A0A4Y7U3N6_9FLAO</name>
<dbReference type="RefSeq" id="WP_134092558.1">
    <property type="nucleotide sequence ID" value="NZ_QWDN01001032.1"/>
</dbReference>
<feature type="non-terminal residue" evidence="1">
    <location>
        <position position="1"/>
    </location>
</feature>
<feature type="non-terminal residue" evidence="1">
    <location>
        <position position="105"/>
    </location>
</feature>
<dbReference type="InterPro" id="IPR013784">
    <property type="entry name" value="Carb-bd-like_fold"/>
</dbReference>
<evidence type="ECO:0000313" key="1">
    <source>
        <dbReference type="EMBL" id="TEB40678.1"/>
    </source>
</evidence>
<sequence length="105" mass="11788">ADVNLILKDSKYGTSANEYGAFEFSKVKAGSYTLQVSLTGYETLEQEVSVTESETTTLNLQLNVSDKELKEVIINNDKMISKKTDYVSRMPLKNLENPQVYNVIT</sequence>
<dbReference type="EMBL" id="QWDN01001032">
    <property type="protein sequence ID" value="TEB40678.1"/>
    <property type="molecule type" value="Genomic_DNA"/>
</dbReference>
<keyword evidence="1" id="KW-0645">Protease</keyword>
<keyword evidence="1" id="KW-0121">Carboxypeptidase</keyword>
<evidence type="ECO:0000313" key="2">
    <source>
        <dbReference type="Proteomes" id="UP000298340"/>
    </source>
</evidence>